<dbReference type="Pfam" id="PF01494">
    <property type="entry name" value="FAD_binding_3"/>
    <property type="match status" value="1"/>
</dbReference>
<keyword evidence="5" id="KW-0274">FAD</keyword>
<dbReference type="GO" id="GO:0008681">
    <property type="term" value="F:2-octaprenyl-6-methoxyphenol hydroxylase activity"/>
    <property type="evidence" value="ECO:0007669"/>
    <property type="project" value="TreeGrafter"/>
</dbReference>
<dbReference type="PANTHER" id="PTHR43876:SF8">
    <property type="entry name" value="2-OCTAPRENYL-6-METHOXYPHENOL HYDROXYLASE"/>
    <property type="match status" value="1"/>
</dbReference>
<dbReference type="InterPro" id="IPR010971">
    <property type="entry name" value="UbiH/COQ6"/>
</dbReference>
<feature type="compositionally biased region" description="Low complexity" evidence="8">
    <location>
        <begin position="23"/>
        <end position="33"/>
    </location>
</feature>
<dbReference type="EMBL" id="NEVM01000005">
    <property type="protein sequence ID" value="OZI32485.1"/>
    <property type="molecule type" value="Genomic_DNA"/>
</dbReference>
<evidence type="ECO:0000256" key="2">
    <source>
        <dbReference type="ARBA" id="ARBA00004749"/>
    </source>
</evidence>
<evidence type="ECO:0000256" key="5">
    <source>
        <dbReference type="ARBA" id="ARBA00022827"/>
    </source>
</evidence>
<evidence type="ECO:0000256" key="1">
    <source>
        <dbReference type="ARBA" id="ARBA00001974"/>
    </source>
</evidence>
<name>A0A261S5L6_9BORD</name>
<feature type="compositionally biased region" description="Low complexity" evidence="8">
    <location>
        <begin position="40"/>
        <end position="67"/>
    </location>
</feature>
<dbReference type="GO" id="GO:0071949">
    <property type="term" value="F:FAD binding"/>
    <property type="evidence" value="ECO:0007669"/>
    <property type="project" value="InterPro"/>
</dbReference>
<evidence type="ECO:0000313" key="10">
    <source>
        <dbReference type="EMBL" id="OZI32485.1"/>
    </source>
</evidence>
<dbReference type="InterPro" id="IPR002938">
    <property type="entry name" value="FAD-bd"/>
</dbReference>
<dbReference type="OrthoDB" id="9769565at2"/>
<keyword evidence="7 10" id="KW-0503">Monooxygenase</keyword>
<dbReference type="NCBIfam" id="TIGR01988">
    <property type="entry name" value="Ubi-OHases"/>
    <property type="match status" value="1"/>
</dbReference>
<dbReference type="Gene3D" id="3.50.50.60">
    <property type="entry name" value="FAD/NAD(P)-binding domain"/>
    <property type="match status" value="1"/>
</dbReference>
<dbReference type="Proteomes" id="UP000216020">
    <property type="component" value="Unassembled WGS sequence"/>
</dbReference>
<comment type="caution">
    <text evidence="10">The sequence shown here is derived from an EMBL/GenBank/DDBJ whole genome shotgun (WGS) entry which is preliminary data.</text>
</comment>
<comment type="cofactor">
    <cofactor evidence="1">
        <name>FAD</name>
        <dbReference type="ChEBI" id="CHEBI:57692"/>
    </cofactor>
</comment>
<evidence type="ECO:0000256" key="7">
    <source>
        <dbReference type="ARBA" id="ARBA00023033"/>
    </source>
</evidence>
<feature type="domain" description="FAD-binding" evidence="9">
    <location>
        <begin position="235"/>
        <end position="359"/>
    </location>
</feature>
<dbReference type="SUPFAM" id="SSF51905">
    <property type="entry name" value="FAD/NAD(P)-binding domain"/>
    <property type="match status" value="1"/>
</dbReference>
<proteinExistence type="inferred from homology"/>
<comment type="pathway">
    <text evidence="2">Cofactor biosynthesis; ubiquinone biosynthesis.</text>
</comment>
<dbReference type="Gene3D" id="3.30.9.10">
    <property type="entry name" value="D-Amino Acid Oxidase, subunit A, domain 2"/>
    <property type="match status" value="1"/>
</dbReference>
<evidence type="ECO:0000256" key="4">
    <source>
        <dbReference type="ARBA" id="ARBA00022630"/>
    </source>
</evidence>
<evidence type="ECO:0000313" key="11">
    <source>
        <dbReference type="Proteomes" id="UP000216020"/>
    </source>
</evidence>
<gene>
    <name evidence="10" type="ORF">CAL29_25600</name>
</gene>
<reference evidence="11" key="1">
    <citation type="submission" date="2017-05" db="EMBL/GenBank/DDBJ databases">
        <title>Complete and WGS of Bordetella genogroups.</title>
        <authorList>
            <person name="Spilker T."/>
            <person name="Lipuma J."/>
        </authorList>
    </citation>
    <scope>NUCLEOTIDE SEQUENCE [LARGE SCALE GENOMIC DNA]</scope>
    <source>
        <strain evidence="11">AU16122</strain>
    </source>
</reference>
<sequence>MLARHAADPSSILLVRAAAPSSQAASPAAQGVSPVPPIASPSSSPSSQATPPAPGATTGPTPGSVVAPIAAPASAPLAAPAIPALPASAAPAAPEADARVLALNHGSHVLLESLGAWPREAADIRTIHVSQRGRLGRTVIRDSDFDVPRLGAVTAYATLHAALMRQVERAGIAVRALPGARLSAQDADGATLADAGGATLRCGVAVQSDGAGANDIRREYGQHAVLATVRASLPRDGWAFERFTREGPLALLPHPAAPGTYAVVWCCAPERAQALAALDQAAFSAALTEAFGDRLGALACVAPRHVFPLFLSARRALVNGRAVAVGNAAQTLHPVAGQGLNLGLRDAARLAQSLAPWLERPAAPPTEALAGFARARRDDRWLTAGLTDLMPRAFATGLAPLEHAGGLALLSLDLLQPLRTPLARHLLQGLRA</sequence>
<dbReference type="PROSITE" id="PS01304">
    <property type="entry name" value="UBIH"/>
    <property type="match status" value="1"/>
</dbReference>
<dbReference type="InterPro" id="IPR036188">
    <property type="entry name" value="FAD/NAD-bd_sf"/>
</dbReference>
<dbReference type="InterPro" id="IPR051205">
    <property type="entry name" value="UbiH/COQ6_monooxygenase"/>
</dbReference>
<comment type="similarity">
    <text evidence="3">Belongs to the UbiH/COQ6 family.</text>
</comment>
<dbReference type="GO" id="GO:0006744">
    <property type="term" value="P:ubiquinone biosynthetic process"/>
    <property type="evidence" value="ECO:0007669"/>
    <property type="project" value="UniProtKB-UniPathway"/>
</dbReference>
<evidence type="ECO:0000259" key="9">
    <source>
        <dbReference type="Pfam" id="PF01494"/>
    </source>
</evidence>
<evidence type="ECO:0000256" key="6">
    <source>
        <dbReference type="ARBA" id="ARBA00023002"/>
    </source>
</evidence>
<organism evidence="10 11">
    <name type="scientific">Bordetella genomosp. 10</name>
    <dbReference type="NCBI Taxonomy" id="1416804"/>
    <lineage>
        <taxon>Bacteria</taxon>
        <taxon>Pseudomonadati</taxon>
        <taxon>Pseudomonadota</taxon>
        <taxon>Betaproteobacteria</taxon>
        <taxon>Burkholderiales</taxon>
        <taxon>Alcaligenaceae</taxon>
        <taxon>Bordetella</taxon>
    </lineage>
</organism>
<dbReference type="UniPathway" id="UPA00232"/>
<evidence type="ECO:0000256" key="8">
    <source>
        <dbReference type="SAM" id="MobiDB-lite"/>
    </source>
</evidence>
<keyword evidence="6" id="KW-0560">Oxidoreductase</keyword>
<dbReference type="AlphaFoldDB" id="A0A261S5L6"/>
<keyword evidence="11" id="KW-1185">Reference proteome</keyword>
<keyword evidence="4" id="KW-0285">Flavoprotein</keyword>
<dbReference type="InterPro" id="IPR018168">
    <property type="entry name" value="Ubi_Hdrlase_CS"/>
</dbReference>
<dbReference type="PANTHER" id="PTHR43876">
    <property type="entry name" value="UBIQUINONE BIOSYNTHESIS MONOOXYGENASE COQ6, MITOCHONDRIAL"/>
    <property type="match status" value="1"/>
</dbReference>
<protein>
    <submittedName>
        <fullName evidence="10">Monooxygenase</fullName>
    </submittedName>
</protein>
<accession>A0A261S5L6</accession>
<feature type="region of interest" description="Disordered" evidence="8">
    <location>
        <begin position="23"/>
        <end position="67"/>
    </location>
</feature>
<evidence type="ECO:0000256" key="3">
    <source>
        <dbReference type="ARBA" id="ARBA00005349"/>
    </source>
</evidence>